<evidence type="ECO:0000256" key="9">
    <source>
        <dbReference type="ARBA" id="ARBA00022679"/>
    </source>
</evidence>
<reference evidence="21 22" key="1">
    <citation type="submission" date="2019-09" db="EMBL/GenBank/DDBJ databases">
        <title>Serinicoccus pratensis sp. nov., isolated from meadow soil.</title>
        <authorList>
            <person name="Zhang W."/>
        </authorList>
    </citation>
    <scope>NUCLEOTIDE SEQUENCE [LARGE SCALE GENOMIC DNA]</scope>
    <source>
        <strain evidence="21 22">W204</strain>
    </source>
</reference>
<dbReference type="Pfam" id="PF07730">
    <property type="entry name" value="HisKA_3"/>
    <property type="match status" value="1"/>
</dbReference>
<dbReference type="OrthoDB" id="5242012at2"/>
<organism evidence="21 22">
    <name type="scientific">Ornithinimicrobium pratense</name>
    <dbReference type="NCBI Taxonomy" id="2593973"/>
    <lineage>
        <taxon>Bacteria</taxon>
        <taxon>Bacillati</taxon>
        <taxon>Actinomycetota</taxon>
        <taxon>Actinomycetes</taxon>
        <taxon>Micrococcales</taxon>
        <taxon>Ornithinimicrobiaceae</taxon>
        <taxon>Ornithinimicrobium</taxon>
    </lineage>
</organism>
<comment type="cofactor">
    <cofactor evidence="2">
        <name>[4Fe-4S] cluster</name>
        <dbReference type="ChEBI" id="CHEBI:49883"/>
    </cofactor>
</comment>
<keyword evidence="15" id="KW-0411">Iron-sulfur</keyword>
<accession>A0A5J6V1F4</accession>
<dbReference type="InterPro" id="IPR004358">
    <property type="entry name" value="Sig_transdc_His_kin-like_C"/>
</dbReference>
<evidence type="ECO:0000313" key="21">
    <source>
        <dbReference type="EMBL" id="QFG67395.1"/>
    </source>
</evidence>
<dbReference type="Gene3D" id="1.20.5.1930">
    <property type="match status" value="1"/>
</dbReference>
<dbReference type="EMBL" id="CP044427">
    <property type="protein sequence ID" value="QFG67395.1"/>
    <property type="molecule type" value="Genomic_DNA"/>
</dbReference>
<dbReference type="Proteomes" id="UP000326546">
    <property type="component" value="Chromosome"/>
</dbReference>
<keyword evidence="19" id="KW-0472">Membrane</keyword>
<evidence type="ECO:0000256" key="5">
    <source>
        <dbReference type="ARBA" id="ARBA00017322"/>
    </source>
</evidence>
<keyword evidence="11 21" id="KW-0418">Kinase</keyword>
<evidence type="ECO:0000256" key="8">
    <source>
        <dbReference type="ARBA" id="ARBA00022553"/>
    </source>
</evidence>
<keyword evidence="19" id="KW-0812">Transmembrane</keyword>
<dbReference type="Pfam" id="PF02518">
    <property type="entry name" value="HATPase_c"/>
    <property type="match status" value="1"/>
</dbReference>
<dbReference type="SUPFAM" id="SSF55874">
    <property type="entry name" value="ATPase domain of HSP90 chaperone/DNA topoisomerase II/histidine kinase"/>
    <property type="match status" value="1"/>
</dbReference>
<keyword evidence="7" id="KW-0963">Cytoplasm</keyword>
<dbReference type="GO" id="GO:0005524">
    <property type="term" value="F:ATP binding"/>
    <property type="evidence" value="ECO:0007669"/>
    <property type="project" value="UniProtKB-KW"/>
</dbReference>
<feature type="transmembrane region" description="Helical" evidence="19">
    <location>
        <begin position="116"/>
        <end position="137"/>
    </location>
</feature>
<evidence type="ECO:0000256" key="2">
    <source>
        <dbReference type="ARBA" id="ARBA00001966"/>
    </source>
</evidence>
<feature type="transmembrane region" description="Helical" evidence="19">
    <location>
        <begin position="230"/>
        <end position="250"/>
    </location>
</feature>
<dbReference type="CDD" id="cd16917">
    <property type="entry name" value="HATPase_UhpB-NarQ-NarX-like"/>
    <property type="match status" value="1"/>
</dbReference>
<feature type="region of interest" description="Disordered" evidence="18">
    <location>
        <begin position="1"/>
        <end position="74"/>
    </location>
</feature>
<feature type="transmembrane region" description="Helical" evidence="19">
    <location>
        <begin position="85"/>
        <end position="110"/>
    </location>
</feature>
<dbReference type="Gene3D" id="3.30.565.10">
    <property type="entry name" value="Histidine kinase-like ATPase, C-terminal domain"/>
    <property type="match status" value="1"/>
</dbReference>
<proteinExistence type="predicted"/>
<evidence type="ECO:0000256" key="7">
    <source>
        <dbReference type="ARBA" id="ARBA00022490"/>
    </source>
</evidence>
<keyword evidence="15" id="KW-0479">Metal-binding</keyword>
<dbReference type="GO" id="GO:0000155">
    <property type="term" value="F:phosphorelay sensor kinase activity"/>
    <property type="evidence" value="ECO:0007669"/>
    <property type="project" value="InterPro"/>
</dbReference>
<dbReference type="GO" id="GO:0051539">
    <property type="term" value="F:4 iron, 4 sulfur cluster binding"/>
    <property type="evidence" value="ECO:0007669"/>
    <property type="project" value="UniProtKB-KW"/>
</dbReference>
<feature type="transmembrane region" description="Helical" evidence="19">
    <location>
        <begin position="185"/>
        <end position="210"/>
    </location>
</feature>
<evidence type="ECO:0000256" key="3">
    <source>
        <dbReference type="ARBA" id="ARBA00004496"/>
    </source>
</evidence>
<comment type="catalytic activity">
    <reaction evidence="1">
        <text>ATP + protein L-histidine = ADP + protein N-phospho-L-histidine.</text>
        <dbReference type="EC" id="2.7.13.3"/>
    </reaction>
</comment>
<dbReference type="PRINTS" id="PR00344">
    <property type="entry name" value="BCTRLSENSOR"/>
</dbReference>
<evidence type="ECO:0000256" key="14">
    <source>
        <dbReference type="ARBA" id="ARBA00023012"/>
    </source>
</evidence>
<evidence type="ECO:0000256" key="11">
    <source>
        <dbReference type="ARBA" id="ARBA00022777"/>
    </source>
</evidence>
<evidence type="ECO:0000256" key="18">
    <source>
        <dbReference type="SAM" id="MobiDB-lite"/>
    </source>
</evidence>
<keyword evidence="8" id="KW-0597">Phosphoprotein</keyword>
<dbReference type="SMART" id="SM00387">
    <property type="entry name" value="HATPase_c"/>
    <property type="match status" value="1"/>
</dbReference>
<dbReference type="InterPro" id="IPR036890">
    <property type="entry name" value="HATPase_C_sf"/>
</dbReference>
<dbReference type="GO" id="GO:0005737">
    <property type="term" value="C:cytoplasm"/>
    <property type="evidence" value="ECO:0007669"/>
    <property type="project" value="UniProtKB-SubCell"/>
</dbReference>
<dbReference type="EC" id="2.7.13.3" evidence="4"/>
<evidence type="ECO:0000256" key="6">
    <source>
        <dbReference type="ARBA" id="ARBA00022485"/>
    </source>
</evidence>
<protein>
    <recommendedName>
        <fullName evidence="5">Oxygen sensor histidine kinase NreB</fullName>
        <ecNumber evidence="4">2.7.13.3</ecNumber>
    </recommendedName>
    <alternativeName>
        <fullName evidence="17">Nitrogen regulation protein B</fullName>
    </alternativeName>
</protein>
<evidence type="ECO:0000256" key="4">
    <source>
        <dbReference type="ARBA" id="ARBA00012438"/>
    </source>
</evidence>
<keyword evidence="10" id="KW-0547">Nucleotide-binding</keyword>
<evidence type="ECO:0000256" key="15">
    <source>
        <dbReference type="ARBA" id="ARBA00023014"/>
    </source>
</evidence>
<feature type="domain" description="Histidine kinase/HSP90-like ATPase" evidence="20">
    <location>
        <begin position="404"/>
        <end position="498"/>
    </location>
</feature>
<dbReference type="GO" id="GO:0016020">
    <property type="term" value="C:membrane"/>
    <property type="evidence" value="ECO:0007669"/>
    <property type="project" value="InterPro"/>
</dbReference>
<dbReference type="AlphaFoldDB" id="A0A5J6V1F4"/>
<comment type="function">
    <text evidence="16">Member of the two-component regulatory system NreB/NreC involved in the control of dissimilatory nitrate/nitrite reduction in response to oxygen. NreB functions as a direct oxygen sensor histidine kinase which is autophosphorylated, in the absence of oxygen, probably at the conserved histidine residue, and transfers its phosphate group probably to a conserved aspartate residue of NreC. NreB/NreC activates the expression of the nitrate (narGHJI) and nitrite (nir) reductase operons, as well as the putative nitrate transporter gene narT.</text>
</comment>
<dbReference type="PANTHER" id="PTHR24421">
    <property type="entry name" value="NITRATE/NITRITE SENSOR PROTEIN NARX-RELATED"/>
    <property type="match status" value="1"/>
</dbReference>
<evidence type="ECO:0000256" key="10">
    <source>
        <dbReference type="ARBA" id="ARBA00022741"/>
    </source>
</evidence>
<evidence type="ECO:0000259" key="20">
    <source>
        <dbReference type="SMART" id="SM00387"/>
    </source>
</evidence>
<dbReference type="GO" id="GO:0046983">
    <property type="term" value="F:protein dimerization activity"/>
    <property type="evidence" value="ECO:0007669"/>
    <property type="project" value="InterPro"/>
</dbReference>
<dbReference type="InterPro" id="IPR025828">
    <property type="entry name" value="Put_sensor_dom"/>
</dbReference>
<dbReference type="Pfam" id="PF13796">
    <property type="entry name" value="Sensor"/>
    <property type="match status" value="1"/>
</dbReference>
<dbReference type="KEGG" id="serw:FY030_00450"/>
<evidence type="ECO:0000256" key="13">
    <source>
        <dbReference type="ARBA" id="ARBA00023004"/>
    </source>
</evidence>
<dbReference type="PANTHER" id="PTHR24421:SF10">
    <property type="entry name" value="NITRATE_NITRITE SENSOR PROTEIN NARQ"/>
    <property type="match status" value="1"/>
</dbReference>
<dbReference type="InterPro" id="IPR003594">
    <property type="entry name" value="HATPase_dom"/>
</dbReference>
<evidence type="ECO:0000256" key="16">
    <source>
        <dbReference type="ARBA" id="ARBA00024827"/>
    </source>
</evidence>
<gene>
    <name evidence="21" type="ORF">FY030_00450</name>
</gene>
<keyword evidence="14" id="KW-0902">Two-component regulatory system</keyword>
<keyword evidence="6" id="KW-0004">4Fe-4S</keyword>
<keyword evidence="13" id="KW-0408">Iron</keyword>
<keyword evidence="22" id="KW-1185">Reference proteome</keyword>
<evidence type="ECO:0000256" key="19">
    <source>
        <dbReference type="SAM" id="Phobius"/>
    </source>
</evidence>
<comment type="subcellular location">
    <subcellularLocation>
        <location evidence="3">Cytoplasm</location>
    </subcellularLocation>
</comment>
<keyword evidence="12" id="KW-0067">ATP-binding</keyword>
<sequence>MSSPALPASGGLPPYAAPGLRMQDPPALPRLTGPGEGWDGQDDRAPGQLRAAGAAETAQTAPGDAPGSRPGERHVWSWGERSRTALWSVAHVTTSVFTAVAAIVLVSLAIAGFFSLPAIGVGMLLLTPAIWGAWGLARVERHRIAAFLGIDIGDPAPSSAPPWLRTLGLDQPRLKSLGWAGLHSLWGLVSASLLLTLASQALILASLPLWGWTVPRVWVLWAIPVSTGPLSLSLLCGLGLLLLALVPAAARGLAGVDVALARWLIGSDPQTQLRAMSQRVQTLTTTRTETLDSVEGERRRIERDLHDGPQQRLVSVAMNLGLARDALDRNPDDPAAARLVRDLLDEAHASSKEAITEMRQVARGIVPPILADRGLDAAVSALADRSPVPVTVTSRLPSGRLEPTVEAIAYFCISEALTNVTKHSGASRATIELGTARGLDGDLLAVTITDDGGGGAVVGAGTGLTGLRQRVAAVDGQVHVHSPVGTGTTVAITLPLSLAGGQR</sequence>
<keyword evidence="9" id="KW-0808">Transferase</keyword>
<evidence type="ECO:0000256" key="1">
    <source>
        <dbReference type="ARBA" id="ARBA00000085"/>
    </source>
</evidence>
<evidence type="ECO:0000313" key="22">
    <source>
        <dbReference type="Proteomes" id="UP000326546"/>
    </source>
</evidence>
<name>A0A5J6V1F4_9MICO</name>
<dbReference type="InterPro" id="IPR011712">
    <property type="entry name" value="Sig_transdc_His_kin_sub3_dim/P"/>
</dbReference>
<feature type="compositionally biased region" description="Low complexity" evidence="18">
    <location>
        <begin position="51"/>
        <end position="61"/>
    </location>
</feature>
<evidence type="ECO:0000256" key="17">
    <source>
        <dbReference type="ARBA" id="ARBA00030800"/>
    </source>
</evidence>
<dbReference type="InterPro" id="IPR050482">
    <property type="entry name" value="Sensor_HK_TwoCompSys"/>
</dbReference>
<keyword evidence="19" id="KW-1133">Transmembrane helix</keyword>
<evidence type="ECO:0000256" key="12">
    <source>
        <dbReference type="ARBA" id="ARBA00022840"/>
    </source>
</evidence>